<evidence type="ECO:0000313" key="5">
    <source>
        <dbReference type="Proteomes" id="UP001151582"/>
    </source>
</evidence>
<sequence>MADAAYQSTVLPIDQHLQQQGYGNNAGMNQKYSTGERQPQQSGMDRRQASYSTTSASSEEESRMSRRSASRNNRTRAMGNPSKVKSHLARDPSELLVQRVKALKRLIKSSKFYFEGLAETERESARRYSRVAANIPVPIRDDHVFLPLGEHGIQDLVRSIKAVTESNSNFHAESSRSISEHTLATLDQMYNEVKSRLNRASGTLIETHNRLVQQREMCNVEFARLAKAMETARISPERVETDPFLVNLDVRRQLHYRCHEEATFWKAAVAEQNSFLEFEQSLMERLKMVFKRQFEYYSRDLHMLQQNAVSICLATDQLPADLEWNTYLSRHKERLVDMEGGPLRPTDIMYTYRDDPRLTVVQEGYMELQIGTGMMKQWKDFYAVLTTMGFLHLFPSGDLVNCRYPAQSIYLPECSLGALNLPELPNHAFTITSKTSNSNTRSAGNQFVCRLKSGELTNQWWQALALKARVHLVSCEVHQREDAQVHVANMNLNHHDTDMTPHALSESDFEEYNNDINTSGNGNGYQQQQSSMDTSGNYGYEGESTQYQSRQTQEPIIETTTTTTTVQPAGQQQQEFDTGVNESQPRSMNSTKKSKKSKKRQGNPNQATTEVS</sequence>
<dbReference type="InterPro" id="IPR001849">
    <property type="entry name" value="PH_domain"/>
</dbReference>
<dbReference type="Proteomes" id="UP001151582">
    <property type="component" value="Unassembled WGS sequence"/>
</dbReference>
<feature type="compositionally biased region" description="Basic residues" evidence="2">
    <location>
        <begin position="592"/>
        <end position="601"/>
    </location>
</feature>
<proteinExistence type="predicted"/>
<dbReference type="OrthoDB" id="5598057at2759"/>
<comment type="caution">
    <text evidence="4">The sequence shown here is derived from an EMBL/GenBank/DDBJ whole genome shotgun (WGS) entry which is preliminary data.</text>
</comment>
<dbReference type="AlphaFoldDB" id="A0A9W8B269"/>
<feature type="region of interest" description="Disordered" evidence="2">
    <location>
        <begin position="512"/>
        <end position="612"/>
    </location>
</feature>
<dbReference type="InterPro" id="IPR011993">
    <property type="entry name" value="PH-like_dom_sf"/>
</dbReference>
<dbReference type="EMBL" id="JANBQB010000140">
    <property type="protein sequence ID" value="KAJ1981053.1"/>
    <property type="molecule type" value="Genomic_DNA"/>
</dbReference>
<feature type="region of interest" description="Disordered" evidence="2">
    <location>
        <begin position="17"/>
        <end position="89"/>
    </location>
</feature>
<dbReference type="Gene3D" id="2.30.29.30">
    <property type="entry name" value="Pleckstrin-homology domain (PH domain)/Phosphotyrosine-binding domain (PTB)"/>
    <property type="match status" value="1"/>
</dbReference>
<dbReference type="SMART" id="SM00233">
    <property type="entry name" value="PH"/>
    <property type="match status" value="1"/>
</dbReference>
<organism evidence="4 5">
    <name type="scientific">Dimargaris verticillata</name>
    <dbReference type="NCBI Taxonomy" id="2761393"/>
    <lineage>
        <taxon>Eukaryota</taxon>
        <taxon>Fungi</taxon>
        <taxon>Fungi incertae sedis</taxon>
        <taxon>Zoopagomycota</taxon>
        <taxon>Kickxellomycotina</taxon>
        <taxon>Dimargaritomycetes</taxon>
        <taxon>Dimargaritales</taxon>
        <taxon>Dimargaritaceae</taxon>
        <taxon>Dimargaris</taxon>
    </lineage>
</organism>
<dbReference type="Pfam" id="PF20399">
    <property type="entry name" value="PH_20"/>
    <property type="match status" value="1"/>
</dbReference>
<feature type="compositionally biased region" description="Polar residues" evidence="2">
    <location>
        <begin position="602"/>
        <end position="612"/>
    </location>
</feature>
<dbReference type="Pfam" id="PF20400">
    <property type="entry name" value="BAR_4"/>
    <property type="match status" value="1"/>
</dbReference>
<evidence type="ECO:0000259" key="3">
    <source>
        <dbReference type="PROSITE" id="PS50003"/>
    </source>
</evidence>
<evidence type="ECO:0000256" key="1">
    <source>
        <dbReference type="ARBA" id="ARBA00022553"/>
    </source>
</evidence>
<reference evidence="4" key="1">
    <citation type="submission" date="2022-07" db="EMBL/GenBank/DDBJ databases">
        <title>Phylogenomic reconstructions and comparative analyses of Kickxellomycotina fungi.</title>
        <authorList>
            <person name="Reynolds N.K."/>
            <person name="Stajich J.E."/>
            <person name="Barry K."/>
            <person name="Grigoriev I.V."/>
            <person name="Crous P."/>
            <person name="Smith M.E."/>
        </authorList>
    </citation>
    <scope>NUCLEOTIDE SEQUENCE</scope>
    <source>
        <strain evidence="4">RSA 567</strain>
    </source>
</reference>
<dbReference type="PANTHER" id="PTHR31941:SF1">
    <property type="entry name" value="CYTOSKELETAL SIGNALING PROTEIN SLM1"/>
    <property type="match status" value="1"/>
</dbReference>
<dbReference type="PANTHER" id="PTHR31941">
    <property type="entry name" value="CYTOSKELETAL SIGNALING PROTEIN SLM1"/>
    <property type="match status" value="1"/>
</dbReference>
<dbReference type="InterPro" id="IPR046869">
    <property type="entry name" value="SLM1/RGC1-like_PH"/>
</dbReference>
<protein>
    <recommendedName>
        <fullName evidence="3">PH domain-containing protein</fullName>
    </recommendedName>
</protein>
<name>A0A9W8B269_9FUNG</name>
<keyword evidence="1" id="KW-0597">Phosphoprotein</keyword>
<dbReference type="SUPFAM" id="SSF50729">
    <property type="entry name" value="PH domain-like"/>
    <property type="match status" value="1"/>
</dbReference>
<evidence type="ECO:0000313" key="4">
    <source>
        <dbReference type="EMBL" id="KAJ1981053.1"/>
    </source>
</evidence>
<dbReference type="InterPro" id="IPR046868">
    <property type="entry name" value="BAR_4"/>
</dbReference>
<gene>
    <name evidence="4" type="ORF">H4R34_002226</name>
</gene>
<feature type="compositionally biased region" description="Polar residues" evidence="2">
    <location>
        <begin position="532"/>
        <end position="550"/>
    </location>
</feature>
<evidence type="ECO:0000256" key="2">
    <source>
        <dbReference type="SAM" id="MobiDB-lite"/>
    </source>
</evidence>
<keyword evidence="5" id="KW-1185">Reference proteome</keyword>
<feature type="compositionally biased region" description="Low complexity" evidence="2">
    <location>
        <begin position="517"/>
        <end position="531"/>
    </location>
</feature>
<feature type="domain" description="PH" evidence="3">
    <location>
        <begin position="359"/>
        <end position="469"/>
    </location>
</feature>
<feature type="compositionally biased region" description="Low complexity" evidence="2">
    <location>
        <begin position="551"/>
        <end position="574"/>
    </location>
</feature>
<accession>A0A9W8B269</accession>
<feature type="compositionally biased region" description="Polar residues" evidence="2">
    <location>
        <begin position="17"/>
        <end position="43"/>
    </location>
</feature>
<feature type="compositionally biased region" description="Polar residues" evidence="2">
    <location>
        <begin position="580"/>
        <end position="591"/>
    </location>
</feature>
<dbReference type="PROSITE" id="PS50003">
    <property type="entry name" value="PH_DOMAIN"/>
    <property type="match status" value="1"/>
</dbReference>